<dbReference type="GO" id="GO:0005524">
    <property type="term" value="F:ATP binding"/>
    <property type="evidence" value="ECO:0007669"/>
    <property type="project" value="UniProtKB-UniRule"/>
</dbReference>
<keyword evidence="10" id="KW-0413">Isomerase</keyword>
<dbReference type="EMBL" id="QGGT01000001">
    <property type="protein sequence ID" value="PWK36922.1"/>
    <property type="molecule type" value="Genomic_DNA"/>
</dbReference>
<evidence type="ECO:0000256" key="2">
    <source>
        <dbReference type="ARBA" id="ARBA00022741"/>
    </source>
</evidence>
<dbReference type="InterPro" id="IPR014016">
    <property type="entry name" value="UvrD-like_ATP-bd"/>
</dbReference>
<dbReference type="PROSITE" id="PS51217">
    <property type="entry name" value="UVRD_HELICASE_CTER"/>
    <property type="match status" value="1"/>
</dbReference>
<keyword evidence="4 15" id="KW-0378">Hydrolase</keyword>
<evidence type="ECO:0000259" key="17">
    <source>
        <dbReference type="PROSITE" id="PS51198"/>
    </source>
</evidence>
<dbReference type="Gene3D" id="1.10.486.10">
    <property type="entry name" value="PCRA, domain 4"/>
    <property type="match status" value="1"/>
</dbReference>
<evidence type="ECO:0000256" key="5">
    <source>
        <dbReference type="ARBA" id="ARBA00022806"/>
    </source>
</evidence>
<dbReference type="InterPro" id="IPR011335">
    <property type="entry name" value="Restrct_endonuc-II-like"/>
</dbReference>
<reference evidence="19 20" key="1">
    <citation type="submission" date="2018-05" db="EMBL/GenBank/DDBJ databases">
        <title>Genomic Encyclopedia of Type Strains, Phase IV (KMG-V): Genome sequencing to study the core and pangenomes of soil and plant-associated prokaryotes.</title>
        <authorList>
            <person name="Whitman W."/>
        </authorList>
    </citation>
    <scope>NUCLEOTIDE SEQUENCE [LARGE SCALE GENOMIC DNA]</scope>
    <source>
        <strain evidence="19 20">SLV-132</strain>
    </source>
</reference>
<gene>
    <name evidence="19" type="ORF">C7419_101795</name>
</gene>
<dbReference type="Pfam" id="PF12705">
    <property type="entry name" value="PDDEXK_1"/>
    <property type="match status" value="1"/>
</dbReference>
<keyword evidence="3" id="KW-0227">DNA damage</keyword>
<dbReference type="RefSeq" id="WP_109580702.1">
    <property type="nucleotide sequence ID" value="NZ_QGGT01000001.1"/>
</dbReference>
<dbReference type="InterPro" id="IPR038726">
    <property type="entry name" value="PDDEXK_AddAB-type"/>
</dbReference>
<dbReference type="PANTHER" id="PTHR11070">
    <property type="entry name" value="UVRD / RECB / PCRA DNA HELICASE FAMILY MEMBER"/>
    <property type="match status" value="1"/>
</dbReference>
<dbReference type="GO" id="GO:0003677">
    <property type="term" value="F:DNA binding"/>
    <property type="evidence" value="ECO:0007669"/>
    <property type="project" value="UniProtKB-KW"/>
</dbReference>
<dbReference type="InterPro" id="IPR014017">
    <property type="entry name" value="DNA_helicase_UvrD-like_C"/>
</dbReference>
<feature type="domain" description="UvrD-like helicase C-terminal" evidence="18">
    <location>
        <begin position="538"/>
        <end position="855"/>
    </location>
</feature>
<dbReference type="InterPro" id="IPR027417">
    <property type="entry name" value="P-loop_NTPase"/>
</dbReference>
<keyword evidence="6" id="KW-0269">Exonuclease</keyword>
<dbReference type="PROSITE" id="PS51198">
    <property type="entry name" value="UVRD_HELICASE_ATP_BIND"/>
    <property type="match status" value="1"/>
</dbReference>
<protein>
    <recommendedName>
        <fullName evidence="12">DNA 3'-5' helicase</fullName>
        <ecNumber evidence="12">5.6.2.4</ecNumber>
    </recommendedName>
    <alternativeName>
        <fullName evidence="13">DNA 3'-5' helicase II</fullName>
    </alternativeName>
</protein>
<evidence type="ECO:0000256" key="8">
    <source>
        <dbReference type="ARBA" id="ARBA00023125"/>
    </source>
</evidence>
<evidence type="ECO:0000256" key="6">
    <source>
        <dbReference type="ARBA" id="ARBA00022839"/>
    </source>
</evidence>
<evidence type="ECO:0000256" key="11">
    <source>
        <dbReference type="ARBA" id="ARBA00034617"/>
    </source>
</evidence>
<feature type="region of interest" description="Disordered" evidence="16">
    <location>
        <begin position="547"/>
        <end position="589"/>
    </location>
</feature>
<evidence type="ECO:0000256" key="7">
    <source>
        <dbReference type="ARBA" id="ARBA00022840"/>
    </source>
</evidence>
<feature type="compositionally biased region" description="Acidic residues" evidence="16">
    <location>
        <begin position="826"/>
        <end position="840"/>
    </location>
</feature>
<dbReference type="Gene3D" id="3.90.320.10">
    <property type="match status" value="1"/>
</dbReference>
<dbReference type="SUPFAM" id="SSF52540">
    <property type="entry name" value="P-loop containing nucleoside triphosphate hydrolases"/>
    <property type="match status" value="1"/>
</dbReference>
<evidence type="ECO:0000313" key="20">
    <source>
        <dbReference type="Proteomes" id="UP000245754"/>
    </source>
</evidence>
<dbReference type="GO" id="GO:0043138">
    <property type="term" value="F:3'-5' DNA helicase activity"/>
    <property type="evidence" value="ECO:0007669"/>
    <property type="project" value="UniProtKB-EC"/>
</dbReference>
<sequence length="1224" mass="133403">MSANAYLRDGHPVAESEFTRAACDPSRSVVVEACAGSGKTWLLVARLVRLLLAGAQPHEILAITFTRKAAEEMRERLLEVLSELASGTDDAVMEALTMRGLTPDAARDALPRARQLHAQVLASPGRMAIDTFHGWFGTLLRGAPLSSGIVPGAMLREDALRMKREAWAPFWRALASPQYEDLRAAYAELVDAIGEFQTRALLDRMFHARSEWWALRDDGGDPAAKLAADLGDDAVTDVLVDALCDDSWLGDAGDCQQLASLLGTGGKTEQGHATAIAEGLAAIRAWRAAGRQGGSAAADAFMRLRAAFFTQAGKPRSLRRTAALTKAAGGEGAVEALLARHADHCARLDAIAARRCEAAVLAVNLALYKLGDALLARYQQYKSEARAMDFADLEWLAARLMSDEETATYLQVRLDARYKHLLLDEFQDTNPLQWRILQGWLAGYQGLNERPTVFLVGDPKQSIYRFRRADARLFGTASAMLEVEFGATVLRTNRTRRNRPEVLDWVNAVFDAGRAEGRYPLYETQTTALDGPGGPVWVMPLVEADRDEQDDENDDGRVGEASEAEDAVSTVASAATHRDTLRQPRTPLGDSLRFEEGRRVAAWLRHIRDNVPVQDGKTVRRACWRDVQLLVRRKSHLADYERAFREAGIPCLSPRRGGLLATLEALDISALLAFLMTPESDLDLAHVLKSPIVGASDEDLLLLAGPEAARGWWARIEATGLPPEVSDAVRGGVARLRAWLALAPHKPVHDLIDRIYHEGEIRRRYAEAAPAAIREQVLANLDAFLKLSLDLDGGRYPSLPKFIGELQEIRRGDEDESPDEGGMGESVEDGEAEPETDSDSQIDAVHILTVHAAKGLEAPFVVLLDANHSDPAPDRAGILIDWPPSSRVPTHFSAYGKQAERGLARQPMFDAEAALAERENWNLLYVAMTRARQGLIVSGVKGRPTKDKGKEKEQSGSEIAGSWYVRLAAAGVGEAVTAYPEATRAGGAEGGADVGADFSGDVGGDGDPRVRYTDFRERFRDAVKTISAEEAAMAGLGEEDDTDDGIVFDAAAARHGELVHALLERITRYPQAFGSVPDADTVLRWFPATGAGAPGTREQWREQIVLAVSEAAAMLKAPALRPLLFPDAAVSARNEVELYDARGRLLRIDRLVEFEDRVVIVDYKLRLLPQEHAAYGAQLARYVAAITPMFPGKRIEAGVATADGEWIDAGSLRPVVHGEQGSLF</sequence>
<evidence type="ECO:0000259" key="18">
    <source>
        <dbReference type="PROSITE" id="PS51217"/>
    </source>
</evidence>
<feature type="binding site" evidence="15">
    <location>
        <begin position="33"/>
        <end position="40"/>
    </location>
    <ligand>
        <name>ATP</name>
        <dbReference type="ChEBI" id="CHEBI:30616"/>
    </ligand>
</feature>
<dbReference type="Gene3D" id="3.40.50.300">
    <property type="entry name" value="P-loop containing nucleotide triphosphate hydrolases"/>
    <property type="match status" value="4"/>
</dbReference>
<feature type="region of interest" description="Disordered" evidence="16">
    <location>
        <begin position="807"/>
        <end position="840"/>
    </location>
</feature>
<dbReference type="Pfam" id="PF00580">
    <property type="entry name" value="UvrD-helicase"/>
    <property type="match status" value="2"/>
</dbReference>
<dbReference type="InterPro" id="IPR000212">
    <property type="entry name" value="DNA_helicase_UvrD/REP"/>
</dbReference>
<evidence type="ECO:0000256" key="10">
    <source>
        <dbReference type="ARBA" id="ARBA00023235"/>
    </source>
</evidence>
<name>A0A316EY28_9BURK</name>
<dbReference type="GO" id="GO:0000725">
    <property type="term" value="P:recombinational repair"/>
    <property type="evidence" value="ECO:0007669"/>
    <property type="project" value="TreeGrafter"/>
</dbReference>
<dbReference type="EC" id="5.6.2.4" evidence="12"/>
<dbReference type="GO" id="GO:0005829">
    <property type="term" value="C:cytosol"/>
    <property type="evidence" value="ECO:0007669"/>
    <property type="project" value="TreeGrafter"/>
</dbReference>
<dbReference type="GO" id="GO:0033202">
    <property type="term" value="C:DNA helicase complex"/>
    <property type="evidence" value="ECO:0007669"/>
    <property type="project" value="TreeGrafter"/>
</dbReference>
<dbReference type="GO" id="GO:0004527">
    <property type="term" value="F:exonuclease activity"/>
    <property type="evidence" value="ECO:0007669"/>
    <property type="project" value="UniProtKB-KW"/>
</dbReference>
<keyword evidence="5 15" id="KW-0347">Helicase</keyword>
<keyword evidence="9" id="KW-0234">DNA repair</keyword>
<comment type="catalytic activity">
    <reaction evidence="11">
        <text>Couples ATP hydrolysis with the unwinding of duplex DNA by translocating in the 3'-5' direction.</text>
        <dbReference type="EC" id="5.6.2.4"/>
    </reaction>
</comment>
<evidence type="ECO:0000256" key="15">
    <source>
        <dbReference type="PROSITE-ProRule" id="PRU00560"/>
    </source>
</evidence>
<dbReference type="Proteomes" id="UP000245754">
    <property type="component" value="Unassembled WGS sequence"/>
</dbReference>
<dbReference type="AlphaFoldDB" id="A0A316EY28"/>
<evidence type="ECO:0000256" key="13">
    <source>
        <dbReference type="ARBA" id="ARBA00034923"/>
    </source>
</evidence>
<dbReference type="PANTHER" id="PTHR11070:SF2">
    <property type="entry name" value="ATP-DEPENDENT DNA HELICASE SRS2"/>
    <property type="match status" value="1"/>
</dbReference>
<evidence type="ECO:0000256" key="14">
    <source>
        <dbReference type="ARBA" id="ARBA00048988"/>
    </source>
</evidence>
<proteinExistence type="predicted"/>
<keyword evidence="20" id="KW-1185">Reference proteome</keyword>
<keyword evidence="2 15" id="KW-0547">Nucleotide-binding</keyword>
<feature type="domain" description="UvrD-like helicase ATP-binding" evidence="17">
    <location>
        <begin position="12"/>
        <end position="499"/>
    </location>
</feature>
<evidence type="ECO:0000256" key="1">
    <source>
        <dbReference type="ARBA" id="ARBA00022722"/>
    </source>
</evidence>
<dbReference type="Pfam" id="PF13361">
    <property type="entry name" value="UvrD_C"/>
    <property type="match status" value="1"/>
</dbReference>
<evidence type="ECO:0000256" key="3">
    <source>
        <dbReference type="ARBA" id="ARBA00022763"/>
    </source>
</evidence>
<keyword evidence="7 15" id="KW-0067">ATP-binding</keyword>
<evidence type="ECO:0000256" key="12">
    <source>
        <dbReference type="ARBA" id="ARBA00034808"/>
    </source>
</evidence>
<dbReference type="SUPFAM" id="SSF52980">
    <property type="entry name" value="Restriction endonuclease-like"/>
    <property type="match status" value="1"/>
</dbReference>
<evidence type="ECO:0000256" key="9">
    <source>
        <dbReference type="ARBA" id="ARBA00023204"/>
    </source>
</evidence>
<evidence type="ECO:0000313" key="19">
    <source>
        <dbReference type="EMBL" id="PWK36922.1"/>
    </source>
</evidence>
<comment type="catalytic activity">
    <reaction evidence="14">
        <text>ATP + H2O = ADP + phosphate + H(+)</text>
        <dbReference type="Rhea" id="RHEA:13065"/>
        <dbReference type="ChEBI" id="CHEBI:15377"/>
        <dbReference type="ChEBI" id="CHEBI:15378"/>
        <dbReference type="ChEBI" id="CHEBI:30616"/>
        <dbReference type="ChEBI" id="CHEBI:43474"/>
        <dbReference type="ChEBI" id="CHEBI:456216"/>
        <dbReference type="EC" id="5.6.2.4"/>
    </reaction>
</comment>
<comment type="caution">
    <text evidence="19">The sequence shown here is derived from an EMBL/GenBank/DDBJ whole genome shotgun (WGS) entry which is preliminary data.</text>
</comment>
<organism evidence="19 20">
    <name type="scientific">Cupriavidus plantarum</name>
    <dbReference type="NCBI Taxonomy" id="942865"/>
    <lineage>
        <taxon>Bacteria</taxon>
        <taxon>Pseudomonadati</taxon>
        <taxon>Pseudomonadota</taxon>
        <taxon>Betaproteobacteria</taxon>
        <taxon>Burkholderiales</taxon>
        <taxon>Burkholderiaceae</taxon>
        <taxon>Cupriavidus</taxon>
    </lineage>
</organism>
<dbReference type="InterPro" id="IPR011604">
    <property type="entry name" value="PDDEXK-like_dom_sf"/>
</dbReference>
<accession>A0A316EY28</accession>
<keyword evidence="1" id="KW-0540">Nuclease</keyword>
<keyword evidence="8" id="KW-0238">DNA-binding</keyword>
<evidence type="ECO:0000256" key="16">
    <source>
        <dbReference type="SAM" id="MobiDB-lite"/>
    </source>
</evidence>
<evidence type="ECO:0000256" key="4">
    <source>
        <dbReference type="ARBA" id="ARBA00022801"/>
    </source>
</evidence>